<dbReference type="SUPFAM" id="SSF51197">
    <property type="entry name" value="Clavaminate synthase-like"/>
    <property type="match status" value="1"/>
</dbReference>
<dbReference type="AlphaFoldDB" id="A0A5C6UQ84"/>
<reference evidence="2 3" key="1">
    <citation type="submission" date="2019-08" db="EMBL/GenBank/DDBJ databases">
        <title>Sphingorhabdus soil sp. nov., isolated from arctic soil.</title>
        <authorList>
            <person name="Liu Y."/>
        </authorList>
    </citation>
    <scope>NUCLEOTIDE SEQUENCE [LARGE SCALE GENOMIC DNA]</scope>
    <source>
        <strain evidence="2 3">D-2Q-5-6</strain>
    </source>
</reference>
<dbReference type="Pfam" id="PF05721">
    <property type="entry name" value="PhyH"/>
    <property type="match status" value="1"/>
</dbReference>
<evidence type="ECO:0000313" key="3">
    <source>
        <dbReference type="Proteomes" id="UP000321129"/>
    </source>
</evidence>
<protein>
    <recommendedName>
        <fullName evidence="4">Phytanoyl-CoA dioxygenase family protein</fullName>
    </recommendedName>
</protein>
<dbReference type="PANTHER" id="PTHR20883">
    <property type="entry name" value="PHYTANOYL-COA DIOXYGENASE DOMAIN CONTAINING 1"/>
    <property type="match status" value="1"/>
</dbReference>
<proteinExistence type="predicted"/>
<evidence type="ECO:0000256" key="1">
    <source>
        <dbReference type="ARBA" id="ARBA00001954"/>
    </source>
</evidence>
<name>A0A5C6UQ84_9SPHN</name>
<gene>
    <name evidence="2" type="ORF">FSZ31_06550</name>
</gene>
<organism evidence="2 3">
    <name type="scientific">Flavisphingopyxis soli</name>
    <dbReference type="NCBI Taxonomy" id="2601267"/>
    <lineage>
        <taxon>Bacteria</taxon>
        <taxon>Pseudomonadati</taxon>
        <taxon>Pseudomonadota</taxon>
        <taxon>Alphaproteobacteria</taxon>
        <taxon>Sphingomonadales</taxon>
        <taxon>Sphingopyxidaceae</taxon>
        <taxon>Flavisphingopyxis</taxon>
    </lineage>
</organism>
<keyword evidence="3" id="KW-1185">Reference proteome</keyword>
<accession>A0A5C6UQ84</accession>
<comment type="caution">
    <text evidence="2">The sequence shown here is derived from an EMBL/GenBank/DDBJ whole genome shotgun (WGS) entry which is preliminary data.</text>
</comment>
<comment type="cofactor">
    <cofactor evidence="1">
        <name>Fe(2+)</name>
        <dbReference type="ChEBI" id="CHEBI:29033"/>
    </cofactor>
</comment>
<dbReference type="PANTHER" id="PTHR20883:SF48">
    <property type="entry name" value="ECTOINE DIOXYGENASE"/>
    <property type="match status" value="1"/>
</dbReference>
<dbReference type="EMBL" id="VOPY01000001">
    <property type="protein sequence ID" value="TXC74351.1"/>
    <property type="molecule type" value="Genomic_DNA"/>
</dbReference>
<dbReference type="Gene3D" id="2.60.120.620">
    <property type="entry name" value="q2cbj1_9rhob like domain"/>
    <property type="match status" value="1"/>
</dbReference>
<dbReference type="GO" id="GO:0016706">
    <property type="term" value="F:2-oxoglutarate-dependent dioxygenase activity"/>
    <property type="evidence" value="ECO:0007669"/>
    <property type="project" value="UniProtKB-ARBA"/>
</dbReference>
<dbReference type="OrthoDB" id="9791262at2"/>
<dbReference type="InterPro" id="IPR008775">
    <property type="entry name" value="Phytyl_CoA_dOase-like"/>
</dbReference>
<dbReference type="RefSeq" id="WP_147122416.1">
    <property type="nucleotide sequence ID" value="NZ_VOPY01000001.1"/>
</dbReference>
<evidence type="ECO:0000313" key="2">
    <source>
        <dbReference type="EMBL" id="TXC74351.1"/>
    </source>
</evidence>
<dbReference type="GO" id="GO:0005506">
    <property type="term" value="F:iron ion binding"/>
    <property type="evidence" value="ECO:0007669"/>
    <property type="project" value="UniProtKB-ARBA"/>
</dbReference>
<sequence>MSDDIFHDEALNRRFERDGYVVIALLDSTAVNDLTAQASEILPADPPINDPQGAAYASYFDLDRRQAASTLIRRFVEPALAKVLKGYRPLFSTFFWKPSDGPETTIHQHSPYTSELAAKVVNCWCPLIDCRDGAGALEIVPRSHWLTQHIQVPMRPAYWQSFAAMLQTDYLETIAIPAGHAVLFDDTMPHGAAANARPVDRLATLTTMVPQHGLPAYVVGDEDETAVVAYAAVDEFAYSDMFHGRLPPRDQWQAAERIGVGCDWIDAAECRRRLRERGVLPRSHWRRRVSRASQSLMEKIGW</sequence>
<evidence type="ECO:0008006" key="4">
    <source>
        <dbReference type="Google" id="ProtNLM"/>
    </source>
</evidence>
<dbReference type="Proteomes" id="UP000321129">
    <property type="component" value="Unassembled WGS sequence"/>
</dbReference>